<sequence length="42" mass="4801">MHSETVRAPESPDTESKDRVKSRQGDDVLWFQCPPDSALRND</sequence>
<feature type="region of interest" description="Disordered" evidence="1">
    <location>
        <begin position="1"/>
        <end position="42"/>
    </location>
</feature>
<dbReference type="EMBL" id="BDGG01000010">
    <property type="protein sequence ID" value="GAV04258.1"/>
    <property type="molecule type" value="Genomic_DNA"/>
</dbReference>
<evidence type="ECO:0000256" key="1">
    <source>
        <dbReference type="SAM" id="MobiDB-lite"/>
    </source>
</evidence>
<evidence type="ECO:0000313" key="2">
    <source>
        <dbReference type="EMBL" id="GAV04258.1"/>
    </source>
</evidence>
<name>A0A1D1VWU8_RAMVA</name>
<evidence type="ECO:0000313" key="3">
    <source>
        <dbReference type="Proteomes" id="UP000186922"/>
    </source>
</evidence>
<protein>
    <submittedName>
        <fullName evidence="2">Uncharacterized protein</fullName>
    </submittedName>
</protein>
<gene>
    <name evidence="2" type="primary">RvY_14566-1</name>
    <name evidence="2" type="synonym">RvY_14566.1</name>
    <name evidence="2" type="ORF">RvY_14566</name>
</gene>
<reference evidence="2 3" key="1">
    <citation type="journal article" date="2016" name="Nat. Commun.">
        <title>Extremotolerant tardigrade genome and improved radiotolerance of human cultured cells by tardigrade-unique protein.</title>
        <authorList>
            <person name="Hashimoto T."/>
            <person name="Horikawa D.D."/>
            <person name="Saito Y."/>
            <person name="Kuwahara H."/>
            <person name="Kozuka-Hata H."/>
            <person name="Shin-I T."/>
            <person name="Minakuchi Y."/>
            <person name="Ohishi K."/>
            <person name="Motoyama A."/>
            <person name="Aizu T."/>
            <person name="Enomoto A."/>
            <person name="Kondo K."/>
            <person name="Tanaka S."/>
            <person name="Hara Y."/>
            <person name="Koshikawa S."/>
            <person name="Sagara H."/>
            <person name="Miura T."/>
            <person name="Yokobori S."/>
            <person name="Miyagawa K."/>
            <person name="Suzuki Y."/>
            <person name="Kubo T."/>
            <person name="Oyama M."/>
            <person name="Kohara Y."/>
            <person name="Fujiyama A."/>
            <person name="Arakawa K."/>
            <person name="Katayama T."/>
            <person name="Toyoda A."/>
            <person name="Kunieda T."/>
        </authorList>
    </citation>
    <scope>NUCLEOTIDE SEQUENCE [LARGE SCALE GENOMIC DNA]</scope>
    <source>
        <strain evidence="2 3">YOKOZUNA-1</strain>
    </source>
</reference>
<feature type="compositionally biased region" description="Basic and acidic residues" evidence="1">
    <location>
        <begin position="14"/>
        <end position="26"/>
    </location>
</feature>
<dbReference type="Proteomes" id="UP000186922">
    <property type="component" value="Unassembled WGS sequence"/>
</dbReference>
<keyword evidence="3" id="KW-1185">Reference proteome</keyword>
<proteinExistence type="predicted"/>
<dbReference type="AlphaFoldDB" id="A0A1D1VWU8"/>
<accession>A0A1D1VWU8</accession>
<organism evidence="2 3">
    <name type="scientific">Ramazzottius varieornatus</name>
    <name type="common">Water bear</name>
    <name type="synonym">Tardigrade</name>
    <dbReference type="NCBI Taxonomy" id="947166"/>
    <lineage>
        <taxon>Eukaryota</taxon>
        <taxon>Metazoa</taxon>
        <taxon>Ecdysozoa</taxon>
        <taxon>Tardigrada</taxon>
        <taxon>Eutardigrada</taxon>
        <taxon>Parachela</taxon>
        <taxon>Hypsibioidea</taxon>
        <taxon>Ramazzottiidae</taxon>
        <taxon>Ramazzottius</taxon>
    </lineage>
</organism>
<comment type="caution">
    <text evidence="2">The sequence shown here is derived from an EMBL/GenBank/DDBJ whole genome shotgun (WGS) entry which is preliminary data.</text>
</comment>